<reference evidence="3" key="1">
    <citation type="journal article" date="2020" name="Stud. Mycol.">
        <title>101 Dothideomycetes genomes: a test case for predicting lifestyles and emergence of pathogens.</title>
        <authorList>
            <person name="Haridas S."/>
            <person name="Albert R."/>
            <person name="Binder M."/>
            <person name="Bloem J."/>
            <person name="Labutti K."/>
            <person name="Salamov A."/>
            <person name="Andreopoulos B."/>
            <person name="Baker S."/>
            <person name="Barry K."/>
            <person name="Bills G."/>
            <person name="Bluhm B."/>
            <person name="Cannon C."/>
            <person name="Castanera R."/>
            <person name="Culley D."/>
            <person name="Daum C."/>
            <person name="Ezra D."/>
            <person name="Gonzalez J."/>
            <person name="Henrissat B."/>
            <person name="Kuo A."/>
            <person name="Liang C."/>
            <person name="Lipzen A."/>
            <person name="Lutzoni F."/>
            <person name="Magnuson J."/>
            <person name="Mondo S."/>
            <person name="Nolan M."/>
            <person name="Ohm R."/>
            <person name="Pangilinan J."/>
            <person name="Park H.-J."/>
            <person name="Ramirez L."/>
            <person name="Alfaro M."/>
            <person name="Sun H."/>
            <person name="Tritt A."/>
            <person name="Yoshinaga Y."/>
            <person name="Zwiers L.-H."/>
            <person name="Turgeon B."/>
            <person name="Goodwin S."/>
            <person name="Spatafora J."/>
            <person name="Crous P."/>
            <person name="Grigoriev I."/>
        </authorList>
    </citation>
    <scope>NUCLEOTIDE SEQUENCE</scope>
    <source>
        <strain evidence="3">ATCC 16933</strain>
    </source>
</reference>
<feature type="non-terminal residue" evidence="3">
    <location>
        <position position="452"/>
    </location>
</feature>
<dbReference type="EMBL" id="MU001685">
    <property type="protein sequence ID" value="KAF2455884.1"/>
    <property type="molecule type" value="Genomic_DNA"/>
</dbReference>
<feature type="chain" id="PRO_5025664980" evidence="2">
    <location>
        <begin position="17"/>
        <end position="452"/>
    </location>
</feature>
<evidence type="ECO:0000313" key="3">
    <source>
        <dbReference type="EMBL" id="KAF2455884.1"/>
    </source>
</evidence>
<gene>
    <name evidence="3" type="ORF">BDY21DRAFT_372997</name>
</gene>
<feature type="region of interest" description="Disordered" evidence="1">
    <location>
        <begin position="334"/>
        <end position="452"/>
    </location>
</feature>
<sequence>MSAILLSLAFLLPGSSLNYLASVAWKLIFSRHSACARLCAAGLGIAFNSQDLYNPTNPTNTNLPLPASASVRTQTPPSYLSALHAIESPTIDFAASLRYPPTTATGSSTGPAGAAATGSEDEAEADNISFLRTPIDPQDEWRAQNASSRSPAPTGRHSARHAGAADRAEGSATADFAAAEDELVEQVRAARQRLSRAQQQQPNGRRGDGLTARTTSNESPRERLQRILNTLSTRREFVAYGDRINGSNSLYGWAPPEGYLQQQGRWNGSSGGNSERRGDARGAGAAGSGAGVGLDGDDEAELHQLLTTLRDQQPTTHPEILRVLARSQLDAMREAQRGSNGNGSGNRASTGGFTPSTSQQQQEQPTATTDDPTPTTATSTPSLRSATILGSVRRSGPHLSTGLTPVATATTARDSTQRYTTERERELLSYVDDWDETRDRERERNREREWER</sequence>
<proteinExistence type="predicted"/>
<organism evidence="3 4">
    <name type="scientific">Lineolata rhizophorae</name>
    <dbReference type="NCBI Taxonomy" id="578093"/>
    <lineage>
        <taxon>Eukaryota</taxon>
        <taxon>Fungi</taxon>
        <taxon>Dikarya</taxon>
        <taxon>Ascomycota</taxon>
        <taxon>Pezizomycotina</taxon>
        <taxon>Dothideomycetes</taxon>
        <taxon>Dothideomycetes incertae sedis</taxon>
        <taxon>Lineolatales</taxon>
        <taxon>Lineolataceae</taxon>
        <taxon>Lineolata</taxon>
    </lineage>
</organism>
<protein>
    <submittedName>
        <fullName evidence="3">Uncharacterized protein</fullName>
    </submittedName>
</protein>
<feature type="compositionally biased region" description="Gly residues" evidence="1">
    <location>
        <begin position="284"/>
        <end position="294"/>
    </location>
</feature>
<feature type="compositionally biased region" description="Basic and acidic residues" evidence="1">
    <location>
        <begin position="437"/>
        <end position="452"/>
    </location>
</feature>
<evidence type="ECO:0000256" key="2">
    <source>
        <dbReference type="SAM" id="SignalP"/>
    </source>
</evidence>
<feature type="compositionally biased region" description="Low complexity" evidence="1">
    <location>
        <begin position="345"/>
        <end position="382"/>
    </location>
</feature>
<feature type="region of interest" description="Disordered" evidence="1">
    <location>
        <begin position="102"/>
        <end position="173"/>
    </location>
</feature>
<feature type="signal peptide" evidence="2">
    <location>
        <begin position="1"/>
        <end position="16"/>
    </location>
</feature>
<evidence type="ECO:0000313" key="4">
    <source>
        <dbReference type="Proteomes" id="UP000799766"/>
    </source>
</evidence>
<feature type="compositionally biased region" description="Polar residues" evidence="1">
    <location>
        <begin position="401"/>
        <end position="419"/>
    </location>
</feature>
<dbReference type="Proteomes" id="UP000799766">
    <property type="component" value="Unassembled WGS sequence"/>
</dbReference>
<keyword evidence="2" id="KW-0732">Signal</keyword>
<dbReference type="AlphaFoldDB" id="A0A6A6NWJ9"/>
<name>A0A6A6NWJ9_9PEZI</name>
<feature type="region of interest" description="Disordered" evidence="1">
    <location>
        <begin position="262"/>
        <end position="296"/>
    </location>
</feature>
<feature type="compositionally biased region" description="Low complexity" evidence="1">
    <location>
        <begin position="102"/>
        <end position="118"/>
    </location>
</feature>
<feature type="region of interest" description="Disordered" evidence="1">
    <location>
        <begin position="190"/>
        <end position="223"/>
    </location>
</feature>
<keyword evidence="4" id="KW-1185">Reference proteome</keyword>
<dbReference type="OrthoDB" id="62at2759"/>
<evidence type="ECO:0000256" key="1">
    <source>
        <dbReference type="SAM" id="MobiDB-lite"/>
    </source>
</evidence>
<accession>A0A6A6NWJ9</accession>